<evidence type="ECO:0000256" key="1">
    <source>
        <dbReference type="SAM" id="MobiDB-lite"/>
    </source>
</evidence>
<dbReference type="AlphaFoldDB" id="A0A8D8XK43"/>
<feature type="compositionally biased region" description="Low complexity" evidence="1">
    <location>
        <begin position="156"/>
        <end position="165"/>
    </location>
</feature>
<feature type="region of interest" description="Disordered" evidence="1">
    <location>
        <begin position="134"/>
        <end position="185"/>
    </location>
</feature>
<name>A0A8D8XK43_9HEMI</name>
<dbReference type="EMBL" id="HBUF01337940">
    <property type="protein sequence ID" value="CAG6698418.1"/>
    <property type="molecule type" value="Transcribed_RNA"/>
</dbReference>
<feature type="compositionally biased region" description="Basic residues" evidence="1">
    <location>
        <begin position="174"/>
        <end position="185"/>
    </location>
</feature>
<accession>A0A8D8XK43</accession>
<feature type="region of interest" description="Disordered" evidence="1">
    <location>
        <begin position="89"/>
        <end position="120"/>
    </location>
</feature>
<feature type="compositionally biased region" description="Basic residues" evidence="1">
    <location>
        <begin position="89"/>
        <end position="104"/>
    </location>
</feature>
<proteinExistence type="predicted"/>
<sequence length="185" mass="22749">MLLNMRRWRKEKKKIMLMKERKNIVMRLEMKGLKNWKKKKTKTMKMATKRKHKETIMMKKRMQMKEKKLKMKEGTRTKIMKLNTNKRKRVKMSTNKRKTVKRRNRQELQDGENLDEKLPGMRLRKSPTTLRCRVMTTRITRQPDMPRTNGDEAALPRRPLLQQQRPETENWPRQARRNRPRKKKN</sequence>
<organism evidence="2">
    <name type="scientific">Cacopsylla melanoneura</name>
    <dbReference type="NCBI Taxonomy" id="428564"/>
    <lineage>
        <taxon>Eukaryota</taxon>
        <taxon>Metazoa</taxon>
        <taxon>Ecdysozoa</taxon>
        <taxon>Arthropoda</taxon>
        <taxon>Hexapoda</taxon>
        <taxon>Insecta</taxon>
        <taxon>Pterygota</taxon>
        <taxon>Neoptera</taxon>
        <taxon>Paraneoptera</taxon>
        <taxon>Hemiptera</taxon>
        <taxon>Sternorrhyncha</taxon>
        <taxon>Psylloidea</taxon>
        <taxon>Psyllidae</taxon>
        <taxon>Psyllinae</taxon>
        <taxon>Cacopsylla</taxon>
    </lineage>
</organism>
<reference evidence="2" key="1">
    <citation type="submission" date="2021-05" db="EMBL/GenBank/DDBJ databases">
        <authorList>
            <person name="Alioto T."/>
            <person name="Alioto T."/>
            <person name="Gomez Garrido J."/>
        </authorList>
    </citation>
    <scope>NUCLEOTIDE SEQUENCE</scope>
</reference>
<evidence type="ECO:0000313" key="2">
    <source>
        <dbReference type="EMBL" id="CAG6698418.1"/>
    </source>
</evidence>
<protein>
    <submittedName>
        <fullName evidence="2">Uncharacterized protein</fullName>
    </submittedName>
</protein>